<sequence>MKIDKRENTTIVRQTKNEIDTFLDNLEKSFHEYEDLNLIVDITVSDDLSVEDLNKFKQLSKVQQKQKKSLVVVAKDIDFHTVPDFLTVVPSVLEAHDIIEMEEIERDLGF</sequence>
<accession>A0A2U8QQX1</accession>
<dbReference type="OrthoDB" id="1442602at2"/>
<dbReference type="RefSeq" id="WP_109567887.1">
    <property type="nucleotide sequence ID" value="NZ_CP029463.1"/>
</dbReference>
<name>A0A2U8QQX1_9FLAO</name>
<evidence type="ECO:0000313" key="2">
    <source>
        <dbReference type="Proteomes" id="UP000245429"/>
    </source>
</evidence>
<evidence type="ECO:0000313" key="1">
    <source>
        <dbReference type="EMBL" id="AWM12478.1"/>
    </source>
</evidence>
<organism evidence="1 2">
    <name type="scientific">Flavobacterium sediminis</name>
    <dbReference type="NCBI Taxonomy" id="2201181"/>
    <lineage>
        <taxon>Bacteria</taxon>
        <taxon>Pseudomonadati</taxon>
        <taxon>Bacteroidota</taxon>
        <taxon>Flavobacteriia</taxon>
        <taxon>Flavobacteriales</taxon>
        <taxon>Flavobacteriaceae</taxon>
        <taxon>Flavobacterium</taxon>
    </lineage>
</organism>
<dbReference type="KEGG" id="fse:DI487_00345"/>
<gene>
    <name evidence="1" type="ORF">DI487_00345</name>
</gene>
<proteinExistence type="predicted"/>
<dbReference type="AlphaFoldDB" id="A0A2U8QQX1"/>
<dbReference type="EMBL" id="CP029463">
    <property type="protein sequence ID" value="AWM12478.1"/>
    <property type="molecule type" value="Genomic_DNA"/>
</dbReference>
<reference evidence="1 2" key="1">
    <citation type="submission" date="2018-05" db="EMBL/GenBank/DDBJ databases">
        <title>Flavobacterium sp. MEBiC07310.</title>
        <authorList>
            <person name="Baek K."/>
        </authorList>
    </citation>
    <scope>NUCLEOTIDE SEQUENCE [LARGE SCALE GENOMIC DNA]</scope>
    <source>
        <strain evidence="1 2">MEBiC07310</strain>
    </source>
</reference>
<keyword evidence="2" id="KW-1185">Reference proteome</keyword>
<dbReference type="Proteomes" id="UP000245429">
    <property type="component" value="Chromosome"/>
</dbReference>
<protein>
    <submittedName>
        <fullName evidence="1">Ribonuclease Z</fullName>
    </submittedName>
</protein>